<gene>
    <name evidence="2" type="ORF">M9Y10_008076</name>
</gene>
<evidence type="ECO:0000256" key="1">
    <source>
        <dbReference type="SAM" id="MobiDB-lite"/>
    </source>
</evidence>
<feature type="compositionally biased region" description="Acidic residues" evidence="1">
    <location>
        <begin position="38"/>
        <end position="49"/>
    </location>
</feature>
<feature type="region of interest" description="Disordered" evidence="1">
    <location>
        <begin position="38"/>
        <end position="60"/>
    </location>
</feature>
<reference evidence="2 3" key="1">
    <citation type="submission" date="2024-04" db="EMBL/GenBank/DDBJ databases">
        <title>Tritrichomonas musculus Genome.</title>
        <authorList>
            <person name="Alves-Ferreira E."/>
            <person name="Grigg M."/>
            <person name="Lorenzi H."/>
            <person name="Galac M."/>
        </authorList>
    </citation>
    <scope>NUCLEOTIDE SEQUENCE [LARGE SCALE GENOMIC DNA]</scope>
    <source>
        <strain evidence="2 3">EAF2021</strain>
    </source>
</reference>
<sequence>MNKYIWNDVLCKYGCVRFGKSNDDKYHALYDLRSEVLEENESSTEEYTEESISNESINPRSGVCIPEGNFAKQKANEPISSESVN</sequence>
<comment type="caution">
    <text evidence="2">The sequence shown here is derived from an EMBL/GenBank/DDBJ whole genome shotgun (WGS) entry which is preliminary data.</text>
</comment>
<name>A0ABR2IX97_9EUKA</name>
<organism evidence="2 3">
    <name type="scientific">Tritrichomonas musculus</name>
    <dbReference type="NCBI Taxonomy" id="1915356"/>
    <lineage>
        <taxon>Eukaryota</taxon>
        <taxon>Metamonada</taxon>
        <taxon>Parabasalia</taxon>
        <taxon>Tritrichomonadida</taxon>
        <taxon>Tritrichomonadidae</taxon>
        <taxon>Tritrichomonas</taxon>
    </lineage>
</organism>
<accession>A0ABR2IX97</accession>
<protein>
    <submittedName>
        <fullName evidence="2">Uncharacterized protein</fullName>
    </submittedName>
</protein>
<keyword evidence="3" id="KW-1185">Reference proteome</keyword>
<proteinExistence type="predicted"/>
<dbReference type="Proteomes" id="UP001470230">
    <property type="component" value="Unassembled WGS sequence"/>
</dbReference>
<evidence type="ECO:0000313" key="2">
    <source>
        <dbReference type="EMBL" id="KAK8870199.1"/>
    </source>
</evidence>
<dbReference type="EMBL" id="JAPFFF010000014">
    <property type="protein sequence ID" value="KAK8870199.1"/>
    <property type="molecule type" value="Genomic_DNA"/>
</dbReference>
<evidence type="ECO:0000313" key="3">
    <source>
        <dbReference type="Proteomes" id="UP001470230"/>
    </source>
</evidence>